<organism evidence="1 2">
    <name type="scientific">Ascochyta lentis</name>
    <dbReference type="NCBI Taxonomy" id="205686"/>
    <lineage>
        <taxon>Eukaryota</taxon>
        <taxon>Fungi</taxon>
        <taxon>Dikarya</taxon>
        <taxon>Ascomycota</taxon>
        <taxon>Pezizomycotina</taxon>
        <taxon>Dothideomycetes</taxon>
        <taxon>Pleosporomycetidae</taxon>
        <taxon>Pleosporales</taxon>
        <taxon>Pleosporineae</taxon>
        <taxon>Didymellaceae</taxon>
        <taxon>Ascochyta</taxon>
    </lineage>
</organism>
<reference evidence="1" key="1">
    <citation type="submission" date="2018-12" db="EMBL/GenBank/DDBJ databases">
        <authorList>
            <person name="Syme R.A."/>
            <person name="Farfan-Caceres L."/>
            <person name="Lichtenzveig J."/>
        </authorList>
    </citation>
    <scope>NUCLEOTIDE SEQUENCE</scope>
    <source>
        <strain evidence="1">Al4</strain>
    </source>
</reference>
<dbReference type="AlphaFoldDB" id="A0A8H7JD86"/>
<reference evidence="1" key="2">
    <citation type="submission" date="2020-09" db="EMBL/GenBank/DDBJ databases">
        <title>Reference genome assembly for Australian Ascochyta lentis isolate Al4.</title>
        <authorList>
            <person name="Lee R.C."/>
            <person name="Farfan-Caceres L.M."/>
            <person name="Debler J.W."/>
            <person name="Williams A.H."/>
            <person name="Henares B.M."/>
        </authorList>
    </citation>
    <scope>NUCLEOTIDE SEQUENCE</scope>
    <source>
        <strain evidence="1">Al4</strain>
    </source>
</reference>
<dbReference type="Proteomes" id="UP000651452">
    <property type="component" value="Unassembled WGS sequence"/>
</dbReference>
<protein>
    <recommendedName>
        <fullName evidence="3">F-box domain-containing protein</fullName>
    </recommendedName>
</protein>
<keyword evidence="2" id="KW-1185">Reference proteome</keyword>
<accession>A0A8H7JD86</accession>
<gene>
    <name evidence="1" type="ORF">EKO04_000025</name>
</gene>
<dbReference type="OrthoDB" id="4191831at2759"/>
<dbReference type="EMBL" id="RZGK01000002">
    <property type="protein sequence ID" value="KAF9701549.1"/>
    <property type="molecule type" value="Genomic_DNA"/>
</dbReference>
<name>A0A8H7JD86_9PLEO</name>
<comment type="caution">
    <text evidence="1">The sequence shown here is derived from an EMBL/GenBank/DDBJ whole genome shotgun (WGS) entry which is preliminary data.</text>
</comment>
<proteinExistence type="predicted"/>
<evidence type="ECO:0008006" key="3">
    <source>
        <dbReference type="Google" id="ProtNLM"/>
    </source>
</evidence>
<evidence type="ECO:0000313" key="2">
    <source>
        <dbReference type="Proteomes" id="UP000651452"/>
    </source>
</evidence>
<sequence>MATFPLLPAELVEFIASYSAQADLHALSRVNRSLSTLAMPYLYRHVDLVIPPGERMPRIDRFCFNILNDSRRAARVETLRLGPSSADGVKEGQRWLPKDKNFDDEAMYEKAMVALSDETLITNEDYLRDAIIQREYSAYATLVLLTLPTLQQLDIADFAYATMDRLHTVLRNLDAERVWNQRHASSALLMRLSCIKTVSCNFDKQTGLAYPEDKSRVNIDQVLNLPGLESLEFSLSERQAQLSRAFNPGLMAPQNRQLVSRVRSTHITRLVVRHSTSCALAVRPLLACTPQLKSFACDIAYDCHDRNEAPDGWIDLDAWNTSLNAVKPTLEVLVFAVEYFDSGKYAFEQPRIGPRLYGFLELTGFELLHTVEVPIPFLTGDVEFSITADIYPLLPPNLRHLSLRLDLSHTQLSYQLDTSILPQGLTLQQSQAEARCAMSARMDLSYAYHATLALLDHATNLESVSVWQPADPSLTWFDGQVADFATTCSNKSVIGSMLFPMLLRWKKPEHRDLVKEVIFDPSDSKIDRLERLHRQERARIPSGLASQYHIRGIRSHLVRNR</sequence>
<evidence type="ECO:0000313" key="1">
    <source>
        <dbReference type="EMBL" id="KAF9701549.1"/>
    </source>
</evidence>